<dbReference type="PANTHER" id="PTHR43349">
    <property type="entry name" value="PINORESINOL REDUCTASE-RELATED"/>
    <property type="match status" value="1"/>
</dbReference>
<proteinExistence type="predicted"/>
<name>A0AAD6SRC7_9AGAR</name>
<accession>A0AAD6SRC7</accession>
<organism evidence="2 3">
    <name type="scientific">Mycena alexandri</name>
    <dbReference type="NCBI Taxonomy" id="1745969"/>
    <lineage>
        <taxon>Eukaryota</taxon>
        <taxon>Fungi</taxon>
        <taxon>Dikarya</taxon>
        <taxon>Basidiomycota</taxon>
        <taxon>Agaricomycotina</taxon>
        <taxon>Agaricomycetes</taxon>
        <taxon>Agaricomycetidae</taxon>
        <taxon>Agaricales</taxon>
        <taxon>Marasmiineae</taxon>
        <taxon>Mycenaceae</taxon>
        <taxon>Mycena</taxon>
    </lineage>
</organism>
<dbReference type="SUPFAM" id="SSF51735">
    <property type="entry name" value="NAD(P)-binding Rossmann-fold domains"/>
    <property type="match status" value="1"/>
</dbReference>
<comment type="caution">
    <text evidence="2">The sequence shown here is derived from an EMBL/GenBank/DDBJ whole genome shotgun (WGS) entry which is preliminary data.</text>
</comment>
<gene>
    <name evidence="2" type="ORF">C8F04DRAFT_1111546</name>
</gene>
<dbReference type="InterPro" id="IPR008030">
    <property type="entry name" value="NmrA-like"/>
</dbReference>
<dbReference type="Gene3D" id="3.90.25.10">
    <property type="entry name" value="UDP-galactose 4-epimerase, domain 1"/>
    <property type="match status" value="1"/>
</dbReference>
<evidence type="ECO:0000259" key="1">
    <source>
        <dbReference type="Pfam" id="PF05368"/>
    </source>
</evidence>
<dbReference type="PANTHER" id="PTHR43349:SF93">
    <property type="entry name" value="ISOFLAVONE REDUCTASE HOMOLOG P3-RELATED"/>
    <property type="match status" value="1"/>
</dbReference>
<dbReference type="Gene3D" id="3.40.50.720">
    <property type="entry name" value="NAD(P)-binding Rossmann-like Domain"/>
    <property type="match status" value="1"/>
</dbReference>
<dbReference type="AlphaFoldDB" id="A0AAD6SRC7"/>
<feature type="domain" description="NmrA-like" evidence="1">
    <location>
        <begin position="4"/>
        <end position="242"/>
    </location>
</feature>
<evidence type="ECO:0000313" key="2">
    <source>
        <dbReference type="EMBL" id="KAJ7031105.1"/>
    </source>
</evidence>
<dbReference type="Pfam" id="PF05368">
    <property type="entry name" value="NmrA"/>
    <property type="match status" value="1"/>
</dbReference>
<dbReference type="Proteomes" id="UP001218188">
    <property type="component" value="Unassembled WGS sequence"/>
</dbReference>
<dbReference type="EMBL" id="JARJCM010000084">
    <property type="protein sequence ID" value="KAJ7031105.1"/>
    <property type="molecule type" value="Genomic_DNA"/>
</dbReference>
<dbReference type="InterPro" id="IPR036291">
    <property type="entry name" value="NAD(P)-bd_dom_sf"/>
</dbReference>
<keyword evidence="3" id="KW-1185">Reference proteome</keyword>
<sequence>MTNKQRVLLLGATGETGGSILKGLLNDAQSFEVEALVRPSSVAKPAVKALAARGVNIRVADIEGPLEDLVKTLAGVDVLISAINAGGQLAQLQLATAAKQAGVKRFVPCAFTTVAPPGGVMSLRDQKEEVYQHIRKLYLPYTIIDVGYWHQISFPTLPSGRVDYAAVIKPKVEIHAGGDQPSILIDLVDIGPFVALIIKDPRTLNNSVIAYGDVLSENEIFGIMEALSGEKIAREYISADAIIATRARCAAAAKADPKSYPAWLQSVGQDYSYSKYVRGDNTPAYAKYLGYLDAKELYPNFQPTRFTEFARELLDGKMEKIYPDMVFPAKVEAASEK</sequence>
<dbReference type="InterPro" id="IPR050608">
    <property type="entry name" value="NmrA-type/Isoflavone_red_sf"/>
</dbReference>
<evidence type="ECO:0000313" key="3">
    <source>
        <dbReference type="Proteomes" id="UP001218188"/>
    </source>
</evidence>
<protein>
    <recommendedName>
        <fullName evidence="1">NmrA-like domain-containing protein</fullName>
    </recommendedName>
</protein>
<reference evidence="2" key="1">
    <citation type="submission" date="2023-03" db="EMBL/GenBank/DDBJ databases">
        <title>Massive genome expansion in bonnet fungi (Mycena s.s.) driven by repeated elements and novel gene families across ecological guilds.</title>
        <authorList>
            <consortium name="Lawrence Berkeley National Laboratory"/>
            <person name="Harder C.B."/>
            <person name="Miyauchi S."/>
            <person name="Viragh M."/>
            <person name="Kuo A."/>
            <person name="Thoen E."/>
            <person name="Andreopoulos B."/>
            <person name="Lu D."/>
            <person name="Skrede I."/>
            <person name="Drula E."/>
            <person name="Henrissat B."/>
            <person name="Morin E."/>
            <person name="Kohler A."/>
            <person name="Barry K."/>
            <person name="LaButti K."/>
            <person name="Morin E."/>
            <person name="Salamov A."/>
            <person name="Lipzen A."/>
            <person name="Mereny Z."/>
            <person name="Hegedus B."/>
            <person name="Baldrian P."/>
            <person name="Stursova M."/>
            <person name="Weitz H."/>
            <person name="Taylor A."/>
            <person name="Grigoriev I.V."/>
            <person name="Nagy L.G."/>
            <person name="Martin F."/>
            <person name="Kauserud H."/>
        </authorList>
    </citation>
    <scope>NUCLEOTIDE SEQUENCE</scope>
    <source>
        <strain evidence="2">CBHHK200</strain>
    </source>
</reference>